<sequence>MARRSSSEGFLDGQLLIAMPSMADPRFARSVVYLCAHSNDGAMGIILNKLVPEIEFKDLLVQLEIVSPADEEGLPANARSIRVHRGGPVETGRGFVLHSADFFLENATLPIADGICLTATLEILRAIADGRGPGRALLALGYAGWAPGQLEQEIQANGWLHGPADRAILFDDELDTKYERALAKIGVAPAMLSAEAGHA</sequence>
<dbReference type="HAMAP" id="MF_00758">
    <property type="entry name" value="UPF0301"/>
    <property type="match status" value="1"/>
</dbReference>
<dbReference type="PANTHER" id="PTHR30327">
    <property type="entry name" value="UNCHARACTERIZED PROTEIN YQGE"/>
    <property type="match status" value="1"/>
</dbReference>
<dbReference type="PANTHER" id="PTHR30327:SF1">
    <property type="entry name" value="UPF0301 PROTEIN YQGE"/>
    <property type="match status" value="1"/>
</dbReference>
<name>A0A964WU12_9HYPH</name>
<dbReference type="OrthoDB" id="9807486at2"/>
<evidence type="ECO:0000256" key="1">
    <source>
        <dbReference type="ARBA" id="ARBA00009600"/>
    </source>
</evidence>
<dbReference type="SUPFAM" id="SSF143456">
    <property type="entry name" value="VC0467-like"/>
    <property type="match status" value="1"/>
</dbReference>
<dbReference type="Pfam" id="PF02622">
    <property type="entry name" value="DUF179"/>
    <property type="match status" value="1"/>
</dbReference>
<keyword evidence="4" id="KW-1185">Reference proteome</keyword>
<accession>A0A964WU12</accession>
<dbReference type="RefSeq" id="WP_161140906.1">
    <property type="nucleotide sequence ID" value="NZ_SPKJ01000041.1"/>
</dbReference>
<dbReference type="Proteomes" id="UP000773614">
    <property type="component" value="Unassembled WGS sequence"/>
</dbReference>
<comment type="caution">
    <text evidence="3">The sequence shown here is derived from an EMBL/GenBank/DDBJ whole genome shotgun (WGS) entry which is preliminary data.</text>
</comment>
<dbReference type="AlphaFoldDB" id="A0A964WU12"/>
<organism evidence="3 4">
    <name type="scientific">Propylenella binzhouense</name>
    <dbReference type="NCBI Taxonomy" id="2555902"/>
    <lineage>
        <taxon>Bacteria</taxon>
        <taxon>Pseudomonadati</taxon>
        <taxon>Pseudomonadota</taxon>
        <taxon>Alphaproteobacteria</taxon>
        <taxon>Hyphomicrobiales</taxon>
        <taxon>Propylenellaceae</taxon>
        <taxon>Propylenella</taxon>
    </lineage>
</organism>
<reference evidence="3" key="1">
    <citation type="submission" date="2019-03" db="EMBL/GenBank/DDBJ databases">
        <title>Afifella sp. nov., isolated from activated sludge.</title>
        <authorList>
            <person name="Li Q."/>
            <person name="Liu Y."/>
        </authorList>
    </citation>
    <scope>NUCLEOTIDE SEQUENCE</scope>
    <source>
        <strain evidence="3">L72</strain>
    </source>
</reference>
<protein>
    <recommendedName>
        <fullName evidence="2">UPF0301 protein E4O86_12640</fullName>
    </recommendedName>
</protein>
<comment type="similarity">
    <text evidence="1 2">Belongs to the UPF0301 (AlgH) family.</text>
</comment>
<evidence type="ECO:0000313" key="3">
    <source>
        <dbReference type="EMBL" id="MYZ48558.1"/>
    </source>
</evidence>
<dbReference type="Gene3D" id="3.40.1740.10">
    <property type="entry name" value="VC0467-like"/>
    <property type="match status" value="1"/>
</dbReference>
<dbReference type="InterPro" id="IPR003774">
    <property type="entry name" value="AlgH-like"/>
</dbReference>
<gene>
    <name evidence="3" type="ORF">E4O86_12640</name>
</gene>
<dbReference type="NCBIfam" id="NF001268">
    <property type="entry name" value="PRK00228.1-4"/>
    <property type="match status" value="1"/>
</dbReference>
<dbReference type="GO" id="GO:0005829">
    <property type="term" value="C:cytosol"/>
    <property type="evidence" value="ECO:0007669"/>
    <property type="project" value="TreeGrafter"/>
</dbReference>
<evidence type="ECO:0000256" key="2">
    <source>
        <dbReference type="HAMAP-Rule" id="MF_00758"/>
    </source>
</evidence>
<dbReference type="EMBL" id="SPKJ01000041">
    <property type="protein sequence ID" value="MYZ48558.1"/>
    <property type="molecule type" value="Genomic_DNA"/>
</dbReference>
<evidence type="ECO:0000313" key="4">
    <source>
        <dbReference type="Proteomes" id="UP000773614"/>
    </source>
</evidence>
<proteinExistence type="inferred from homology"/>